<organism evidence="1 2">
    <name type="scientific">Bipolaricaulis sibiricus</name>
    <dbReference type="NCBI Taxonomy" id="2501609"/>
    <lineage>
        <taxon>Bacteria</taxon>
        <taxon>Candidatus Bipolaricaulota</taxon>
        <taxon>Candidatus Bipolaricaulia</taxon>
        <taxon>Candidatus Bipolaricaulales</taxon>
        <taxon>Candidatus Bipolaricaulaceae</taxon>
        <taxon>Candidatus Bipolaricaulis</taxon>
    </lineage>
</organism>
<sequence length="238" mass="25496">MDLWRILLIGAVVVGVVLFLLPGAEEVPGLIGGEEIEGGTYVVERAGQQAIEETFSVWRVEAGYRVATATRVGGQVVEAVLVLDTGWNPIYYVERSKGQVSVRVAGGRPVITRGTGLFKSETVLTAFPPYAIVGGEVVGPWFAAYRYLQAQTRAGQAEVTAVFPAQRAVGPLVGQPADAVELAVGGRLLPAERMIVRVGDQELTLYGQGELLLAMTWPSAGLVFYLKEMLPEGLTPVR</sequence>
<dbReference type="AlphaFoldDB" id="A0A410FVD6"/>
<evidence type="ECO:0000313" key="1">
    <source>
        <dbReference type="EMBL" id="QAA76964.1"/>
    </source>
</evidence>
<evidence type="ECO:0000313" key="2">
    <source>
        <dbReference type="Proteomes" id="UP000287233"/>
    </source>
</evidence>
<accession>A0A410FVD6</accession>
<evidence type="ECO:0008006" key="3">
    <source>
        <dbReference type="Google" id="ProtNLM"/>
    </source>
</evidence>
<name>A0A410FVD6_BIPS1</name>
<dbReference type="Proteomes" id="UP000287233">
    <property type="component" value="Chromosome"/>
</dbReference>
<dbReference type="EMBL" id="CP034928">
    <property type="protein sequence ID" value="QAA76964.1"/>
    <property type="molecule type" value="Genomic_DNA"/>
</dbReference>
<protein>
    <recommendedName>
        <fullName evidence="3">DUF3108 domain-containing protein</fullName>
    </recommendedName>
</protein>
<dbReference type="KEGG" id="bih:BIP78_1198"/>
<gene>
    <name evidence="1" type="ORF">BIP78_1198</name>
</gene>
<reference evidence="2" key="1">
    <citation type="submission" date="2018-12" db="EMBL/GenBank/DDBJ databases">
        <title>Complete genome sequence of an uncultured bacterium of the candidate phylum Bipolaricaulota.</title>
        <authorList>
            <person name="Kadnikov V.V."/>
            <person name="Mardanov A.V."/>
            <person name="Beletsky A.V."/>
            <person name="Frank Y.A."/>
            <person name="Karnachuk O.V."/>
            <person name="Ravin N.V."/>
        </authorList>
    </citation>
    <scope>NUCLEOTIDE SEQUENCE [LARGE SCALE GENOMIC DNA]</scope>
</reference>
<proteinExistence type="predicted"/>